<keyword evidence="4" id="KW-1185">Reference proteome</keyword>
<dbReference type="PROSITE" id="PS50304">
    <property type="entry name" value="TUDOR"/>
    <property type="match status" value="1"/>
</dbReference>
<reference evidence="3" key="2">
    <citation type="submission" date="2021-09" db="EMBL/GenBank/DDBJ databases">
        <authorList>
            <person name="Jia N."/>
            <person name="Wang J."/>
            <person name="Shi W."/>
            <person name="Du L."/>
            <person name="Sun Y."/>
            <person name="Zhan W."/>
            <person name="Jiang J."/>
            <person name="Wang Q."/>
            <person name="Zhang B."/>
            <person name="Ji P."/>
            <person name="Sakyi L.B."/>
            <person name="Cui X."/>
            <person name="Yuan T."/>
            <person name="Jiang B."/>
            <person name="Yang W."/>
            <person name="Lam T.T.-Y."/>
            <person name="Chang Q."/>
            <person name="Ding S."/>
            <person name="Wang X."/>
            <person name="Zhu J."/>
            <person name="Ruan X."/>
            <person name="Zhao L."/>
            <person name="Wei J."/>
            <person name="Que T."/>
            <person name="Du C."/>
            <person name="Cheng J."/>
            <person name="Dai P."/>
            <person name="Han X."/>
            <person name="Huang E."/>
            <person name="Gao Y."/>
            <person name="Liu J."/>
            <person name="Shao H."/>
            <person name="Ye R."/>
            <person name="Li L."/>
            <person name="Wei W."/>
            <person name="Wang X."/>
            <person name="Wang C."/>
            <person name="Huo Q."/>
            <person name="Li W."/>
            <person name="Guo W."/>
            <person name="Chen H."/>
            <person name="Chen S."/>
            <person name="Zhou L."/>
            <person name="Zhou L."/>
            <person name="Ni X."/>
            <person name="Tian J."/>
            <person name="Zhou Y."/>
            <person name="Sheng Y."/>
            <person name="Liu T."/>
            <person name="Pan Y."/>
            <person name="Xia L."/>
            <person name="Li J."/>
            <person name="Zhao F."/>
            <person name="Cao W."/>
        </authorList>
    </citation>
    <scope>NUCLEOTIDE SEQUENCE</scope>
    <source>
        <strain evidence="3">Rmic-2018</strain>
        <tissue evidence="3">Larvae</tissue>
    </source>
</reference>
<dbReference type="InterPro" id="IPR002999">
    <property type="entry name" value="Tudor"/>
</dbReference>
<dbReference type="AlphaFoldDB" id="A0A9J6F616"/>
<feature type="region of interest" description="Disordered" evidence="1">
    <location>
        <begin position="136"/>
        <end position="155"/>
    </location>
</feature>
<accession>A0A9J6F616</accession>
<evidence type="ECO:0000256" key="1">
    <source>
        <dbReference type="SAM" id="MobiDB-lite"/>
    </source>
</evidence>
<reference evidence="3" key="1">
    <citation type="journal article" date="2020" name="Cell">
        <title>Large-Scale Comparative Analyses of Tick Genomes Elucidate Their Genetic Diversity and Vector Capacities.</title>
        <authorList>
            <consortium name="Tick Genome and Microbiome Consortium (TIGMIC)"/>
            <person name="Jia N."/>
            <person name="Wang J."/>
            <person name="Shi W."/>
            <person name="Du L."/>
            <person name="Sun Y."/>
            <person name="Zhan W."/>
            <person name="Jiang J.F."/>
            <person name="Wang Q."/>
            <person name="Zhang B."/>
            <person name="Ji P."/>
            <person name="Bell-Sakyi L."/>
            <person name="Cui X.M."/>
            <person name="Yuan T.T."/>
            <person name="Jiang B.G."/>
            <person name="Yang W.F."/>
            <person name="Lam T.T."/>
            <person name="Chang Q.C."/>
            <person name="Ding S.J."/>
            <person name="Wang X.J."/>
            <person name="Zhu J.G."/>
            <person name="Ruan X.D."/>
            <person name="Zhao L."/>
            <person name="Wei J.T."/>
            <person name="Ye R.Z."/>
            <person name="Que T.C."/>
            <person name="Du C.H."/>
            <person name="Zhou Y.H."/>
            <person name="Cheng J.X."/>
            <person name="Dai P.F."/>
            <person name="Guo W.B."/>
            <person name="Han X.H."/>
            <person name="Huang E.J."/>
            <person name="Li L.F."/>
            <person name="Wei W."/>
            <person name="Gao Y.C."/>
            <person name="Liu J.Z."/>
            <person name="Shao H.Z."/>
            <person name="Wang X."/>
            <person name="Wang C.C."/>
            <person name="Yang T.C."/>
            <person name="Huo Q.B."/>
            <person name="Li W."/>
            <person name="Chen H.Y."/>
            <person name="Chen S.E."/>
            <person name="Zhou L.G."/>
            <person name="Ni X.B."/>
            <person name="Tian J.H."/>
            <person name="Sheng Y."/>
            <person name="Liu T."/>
            <person name="Pan Y.S."/>
            <person name="Xia L.Y."/>
            <person name="Li J."/>
            <person name="Zhao F."/>
            <person name="Cao W.C."/>
        </authorList>
    </citation>
    <scope>NUCLEOTIDE SEQUENCE</scope>
    <source>
        <strain evidence="3">Rmic-2018</strain>
    </source>
</reference>
<dbReference type="EMBL" id="JABSTU010000001">
    <property type="protein sequence ID" value="KAH8041528.1"/>
    <property type="molecule type" value="Genomic_DNA"/>
</dbReference>
<gene>
    <name evidence="3" type="ORF">HPB51_016973</name>
</gene>
<dbReference type="VEuPathDB" id="VectorBase:LOC119179634"/>
<dbReference type="Gene3D" id="2.30.30.140">
    <property type="match status" value="1"/>
</dbReference>
<evidence type="ECO:0000313" key="4">
    <source>
        <dbReference type="Proteomes" id="UP000821866"/>
    </source>
</evidence>
<dbReference type="SUPFAM" id="SSF63748">
    <property type="entry name" value="Tudor/PWWP/MBT"/>
    <property type="match status" value="1"/>
</dbReference>
<organism evidence="3 4">
    <name type="scientific">Rhipicephalus microplus</name>
    <name type="common">Cattle tick</name>
    <name type="synonym">Boophilus microplus</name>
    <dbReference type="NCBI Taxonomy" id="6941"/>
    <lineage>
        <taxon>Eukaryota</taxon>
        <taxon>Metazoa</taxon>
        <taxon>Ecdysozoa</taxon>
        <taxon>Arthropoda</taxon>
        <taxon>Chelicerata</taxon>
        <taxon>Arachnida</taxon>
        <taxon>Acari</taxon>
        <taxon>Parasitiformes</taxon>
        <taxon>Ixodida</taxon>
        <taxon>Ixodoidea</taxon>
        <taxon>Ixodidae</taxon>
        <taxon>Rhipicephalinae</taxon>
        <taxon>Rhipicephalus</taxon>
        <taxon>Boophilus</taxon>
    </lineage>
</organism>
<sequence>MFYRALVHEVSANGNTCVVKFVDYGNHEEVLCSDVQTVSLAQWAENASVCGKTHSVEPQGAQGRQLVDATGWYRVRWKGLLVFKAPPHRTTICSSSCVAPPKPFGLPWKGQVKTKAKINSKRYIQRQLLKSHDISRYRASREKKKKHNRTSPTSEWQKTYSSIASAYSTTDFPEIPLTNGYPDDVRVSSRNNQSMTLWPLSALGTRNMLGASTVTRCQLAVRYSMARHPSTCRQRTTHRIWSPSGCGDSDQFLCGQLLFCSEVASVDAASFAAVDPVFPSENCDQIVPFIEDELHRYVCAESDAPEPQTGADDSGSVSSPPCTHEPRDCVYASFGDYASSVELSSNDKSRDPTCSYVSHFLPLINMT</sequence>
<protein>
    <recommendedName>
        <fullName evidence="2">Tudor domain-containing protein</fullName>
    </recommendedName>
</protein>
<proteinExistence type="predicted"/>
<feature type="region of interest" description="Disordered" evidence="1">
    <location>
        <begin position="303"/>
        <end position="322"/>
    </location>
</feature>
<evidence type="ECO:0000313" key="3">
    <source>
        <dbReference type="EMBL" id="KAH8041528.1"/>
    </source>
</evidence>
<dbReference type="Proteomes" id="UP000821866">
    <property type="component" value="Chromosome 1"/>
</dbReference>
<feature type="domain" description="Tudor" evidence="2">
    <location>
        <begin position="1"/>
        <end position="45"/>
    </location>
</feature>
<evidence type="ECO:0000259" key="2">
    <source>
        <dbReference type="PROSITE" id="PS50304"/>
    </source>
</evidence>
<comment type="caution">
    <text evidence="3">The sequence shown here is derived from an EMBL/GenBank/DDBJ whole genome shotgun (WGS) entry which is preliminary data.</text>
</comment>
<name>A0A9J6F616_RHIMP</name>